<dbReference type="PANTHER" id="PTHR33619">
    <property type="entry name" value="POLYSACCHARIDE EXPORT PROTEIN GFCE-RELATED"/>
    <property type="match status" value="1"/>
</dbReference>
<evidence type="ECO:0000256" key="2">
    <source>
        <dbReference type="SAM" id="SignalP"/>
    </source>
</evidence>
<dbReference type="InterPro" id="IPR019554">
    <property type="entry name" value="Soluble_ligand-bd"/>
</dbReference>
<feature type="signal peptide" evidence="2">
    <location>
        <begin position="1"/>
        <end position="24"/>
    </location>
</feature>
<dbReference type="Gene3D" id="3.10.560.10">
    <property type="entry name" value="Outer membrane lipoprotein wza domain like"/>
    <property type="match status" value="1"/>
</dbReference>
<dbReference type="STRING" id="351605.Gura_2582"/>
<sequence length="205" mass="22632">MTPIQKALLYITMLSAFTVPCVAAAEEAQPGASQEQAELRPMFVYPDYIIGPGDVLDISVWKDDALTRTVVVLPDGTISFPLIGEMKAAGKTLAELKVEAEEKLKRYVQDLVLSVEVKQLNSLVVYVLGRVNSPGRFTYNSNITVMQALAMAGGFNPFAGKNKVKIFRQEGDKTKIIPFRYNDVVEGDRPEENIRLNRGDVIVVP</sequence>
<dbReference type="GO" id="GO:0015159">
    <property type="term" value="F:polysaccharide transmembrane transporter activity"/>
    <property type="evidence" value="ECO:0007669"/>
    <property type="project" value="InterPro"/>
</dbReference>
<dbReference type="Gene3D" id="3.30.1950.10">
    <property type="entry name" value="wza like domain"/>
    <property type="match status" value="1"/>
</dbReference>
<feature type="domain" description="Polysaccharide export protein N-terminal" evidence="3">
    <location>
        <begin position="46"/>
        <end position="118"/>
    </location>
</feature>
<gene>
    <name evidence="5" type="ordered locus">Gura_2582</name>
</gene>
<evidence type="ECO:0000313" key="6">
    <source>
        <dbReference type="Proteomes" id="UP000006695"/>
    </source>
</evidence>
<keyword evidence="1 2" id="KW-0732">Signal</keyword>
<name>A5G4P2_GEOUR</name>
<keyword evidence="6" id="KW-1185">Reference proteome</keyword>
<organism evidence="5 6">
    <name type="scientific">Geotalea uraniireducens (strain Rf4)</name>
    <name type="common">Geobacter uraniireducens</name>
    <dbReference type="NCBI Taxonomy" id="351605"/>
    <lineage>
        <taxon>Bacteria</taxon>
        <taxon>Pseudomonadati</taxon>
        <taxon>Thermodesulfobacteriota</taxon>
        <taxon>Desulfuromonadia</taxon>
        <taxon>Geobacterales</taxon>
        <taxon>Geobacteraceae</taxon>
        <taxon>Geotalea</taxon>
    </lineage>
</organism>
<dbReference type="RefSeq" id="WP_011939438.1">
    <property type="nucleotide sequence ID" value="NC_009483.1"/>
</dbReference>
<evidence type="ECO:0000313" key="5">
    <source>
        <dbReference type="EMBL" id="ABQ26760.1"/>
    </source>
</evidence>
<evidence type="ECO:0000259" key="4">
    <source>
        <dbReference type="Pfam" id="PF10531"/>
    </source>
</evidence>
<feature type="domain" description="Soluble ligand binding" evidence="4">
    <location>
        <begin position="124"/>
        <end position="175"/>
    </location>
</feature>
<dbReference type="HOGENOM" id="CLU_038343_3_2_7"/>
<dbReference type="EMBL" id="CP000698">
    <property type="protein sequence ID" value="ABQ26760.1"/>
    <property type="molecule type" value="Genomic_DNA"/>
</dbReference>
<evidence type="ECO:0000259" key="3">
    <source>
        <dbReference type="Pfam" id="PF02563"/>
    </source>
</evidence>
<feature type="chain" id="PRO_5002681445" evidence="2">
    <location>
        <begin position="25"/>
        <end position="205"/>
    </location>
</feature>
<proteinExistence type="predicted"/>
<dbReference type="Proteomes" id="UP000006695">
    <property type="component" value="Chromosome"/>
</dbReference>
<dbReference type="KEGG" id="gur:Gura_2582"/>
<dbReference type="InterPro" id="IPR049712">
    <property type="entry name" value="Poly_export"/>
</dbReference>
<dbReference type="InterPro" id="IPR003715">
    <property type="entry name" value="Poly_export_N"/>
</dbReference>
<protein>
    <submittedName>
        <fullName evidence="5">Polysaccharide export protein</fullName>
    </submittedName>
</protein>
<reference evidence="5 6" key="1">
    <citation type="submission" date="2007-05" db="EMBL/GenBank/DDBJ databases">
        <title>Complete sequence of Geobacter uraniireducens Rf4.</title>
        <authorList>
            <consortium name="US DOE Joint Genome Institute"/>
            <person name="Copeland A."/>
            <person name="Lucas S."/>
            <person name="Lapidus A."/>
            <person name="Barry K."/>
            <person name="Detter J.C."/>
            <person name="Glavina del Rio T."/>
            <person name="Hammon N."/>
            <person name="Israni S."/>
            <person name="Dalin E."/>
            <person name="Tice H."/>
            <person name="Pitluck S."/>
            <person name="Chertkov O."/>
            <person name="Brettin T."/>
            <person name="Bruce D."/>
            <person name="Han C."/>
            <person name="Schmutz J."/>
            <person name="Larimer F."/>
            <person name="Land M."/>
            <person name="Hauser L."/>
            <person name="Kyrpides N."/>
            <person name="Mikhailova N."/>
            <person name="Shelobolina E."/>
            <person name="Aklujkar M."/>
            <person name="Lovley D."/>
            <person name="Richardson P."/>
        </authorList>
    </citation>
    <scope>NUCLEOTIDE SEQUENCE [LARGE SCALE GENOMIC DNA]</scope>
    <source>
        <strain evidence="5 6">Rf4</strain>
    </source>
</reference>
<accession>A5G4P2</accession>
<dbReference type="Pfam" id="PF02563">
    <property type="entry name" value="Poly_export"/>
    <property type="match status" value="1"/>
</dbReference>
<dbReference type="OrthoDB" id="193635at2"/>
<dbReference type="AlphaFoldDB" id="A5G4P2"/>
<dbReference type="Pfam" id="PF10531">
    <property type="entry name" value="SLBB"/>
    <property type="match status" value="1"/>
</dbReference>
<dbReference type="PANTHER" id="PTHR33619:SF3">
    <property type="entry name" value="POLYSACCHARIDE EXPORT PROTEIN GFCE-RELATED"/>
    <property type="match status" value="1"/>
</dbReference>
<evidence type="ECO:0000256" key="1">
    <source>
        <dbReference type="ARBA" id="ARBA00022729"/>
    </source>
</evidence>